<dbReference type="SMART" id="SM00849">
    <property type="entry name" value="Lactamase_B"/>
    <property type="match status" value="1"/>
</dbReference>
<dbReference type="InterPro" id="IPR036866">
    <property type="entry name" value="RibonucZ/Hydroxyglut_hydro"/>
</dbReference>
<dbReference type="PANTHER" id="PTHR30619:SF1">
    <property type="entry name" value="RECOMBINATION PROTEIN 2"/>
    <property type="match status" value="1"/>
</dbReference>
<dbReference type="SUPFAM" id="SSF56281">
    <property type="entry name" value="Metallo-hydrolase/oxidoreductase"/>
    <property type="match status" value="1"/>
</dbReference>
<name>A0A2M6P0T5_9BACT</name>
<dbReference type="InterPro" id="IPR001279">
    <property type="entry name" value="Metallo-B-lactamas"/>
</dbReference>
<dbReference type="Gene3D" id="3.60.15.10">
    <property type="entry name" value="Ribonuclease Z/Hydroxyacylglutathione hydrolase-like"/>
    <property type="match status" value="1"/>
</dbReference>
<dbReference type="InterPro" id="IPR052159">
    <property type="entry name" value="Competence_DNA_uptake"/>
</dbReference>
<dbReference type="CDD" id="cd07731">
    <property type="entry name" value="ComA-like_MBL-fold"/>
    <property type="match status" value="1"/>
</dbReference>
<comment type="caution">
    <text evidence="2">The sequence shown here is derived from an EMBL/GenBank/DDBJ whole genome shotgun (WGS) entry which is preliminary data.</text>
</comment>
<gene>
    <name evidence="2" type="ORF">COU30_04770</name>
</gene>
<protein>
    <recommendedName>
        <fullName evidence="1">Metallo-beta-lactamase domain-containing protein</fullName>
    </recommendedName>
</protein>
<organism evidence="2 3">
    <name type="scientific">Candidatus Magasanikbacteria bacterium CG10_big_fil_rev_8_21_14_0_10_38_6</name>
    <dbReference type="NCBI Taxonomy" id="1974647"/>
    <lineage>
        <taxon>Bacteria</taxon>
        <taxon>Candidatus Magasanikiibacteriota</taxon>
    </lineage>
</organism>
<dbReference type="Proteomes" id="UP000228528">
    <property type="component" value="Unassembled WGS sequence"/>
</dbReference>
<dbReference type="AlphaFoldDB" id="A0A2M6P0T5"/>
<dbReference type="PANTHER" id="PTHR30619">
    <property type="entry name" value="DNA INTERNALIZATION/COMPETENCE PROTEIN COMEC/REC2"/>
    <property type="match status" value="1"/>
</dbReference>
<dbReference type="Pfam" id="PF00753">
    <property type="entry name" value="Lactamase_B"/>
    <property type="match status" value="1"/>
</dbReference>
<dbReference type="EMBL" id="PFBW01000200">
    <property type="protein sequence ID" value="PIR77010.1"/>
    <property type="molecule type" value="Genomic_DNA"/>
</dbReference>
<accession>A0A2M6P0T5</accession>
<reference evidence="3" key="1">
    <citation type="submission" date="2017-09" db="EMBL/GenBank/DDBJ databases">
        <title>Depth-based differentiation of microbial function through sediment-hosted aquifers and enrichment of novel symbionts in the deep terrestrial subsurface.</title>
        <authorList>
            <person name="Probst A.J."/>
            <person name="Ladd B."/>
            <person name="Jarett J.K."/>
            <person name="Geller-Mcgrath D.E."/>
            <person name="Sieber C.M.K."/>
            <person name="Emerson J.B."/>
            <person name="Anantharaman K."/>
            <person name="Thomas B.C."/>
            <person name="Malmstrom R."/>
            <person name="Stieglmeier M."/>
            <person name="Klingl A."/>
            <person name="Woyke T."/>
            <person name="Ryan C.M."/>
            <person name="Banfield J.F."/>
        </authorList>
    </citation>
    <scope>NUCLEOTIDE SEQUENCE [LARGE SCALE GENOMIC DNA]</scope>
</reference>
<proteinExistence type="predicted"/>
<evidence type="ECO:0000313" key="2">
    <source>
        <dbReference type="EMBL" id="PIR77010.1"/>
    </source>
</evidence>
<feature type="domain" description="Metallo-beta-lactamase" evidence="1">
    <location>
        <begin position="49"/>
        <end position="257"/>
    </location>
</feature>
<dbReference type="InterPro" id="IPR035681">
    <property type="entry name" value="ComA-like_MBL"/>
</dbReference>
<evidence type="ECO:0000313" key="3">
    <source>
        <dbReference type="Proteomes" id="UP000228528"/>
    </source>
</evidence>
<sequence>MKKIVGFVCTLLVITLGLLQMVHDDSVASEVVQENLDGQLTIHFLDIGQGDATFIVFPDGTQMLVDCSIDARILEALGDVMSFHDNTIDYLVITHPDKDHYGGCVDVLDRFDVGQVIYNGYEKQDSVFWLEFWDVIQAEQAEYTEVTQLTHWEIVSTSVQFLYPDHSLRDNPHIPGDESTTVDANNGSIVLLLSYGTVDVLMTGDAEQKLEEYLIEMYGDKLDVDVLKVGHHGSNTSSIDPFLAVTTPEHAVISVGVDNRYGHPSPRVLKRFERASSTIWRTDRQGTITLTTDGTQFSFSPER</sequence>
<evidence type="ECO:0000259" key="1">
    <source>
        <dbReference type="SMART" id="SM00849"/>
    </source>
</evidence>